<protein>
    <submittedName>
        <fullName evidence="2">Uncharacterized protein</fullName>
    </submittedName>
</protein>
<evidence type="ECO:0000256" key="1">
    <source>
        <dbReference type="SAM" id="Phobius"/>
    </source>
</evidence>
<keyword evidence="1" id="KW-1133">Transmembrane helix</keyword>
<sequence length="236" mass="27117">MQSTFYVPEEIEEQTNGKLRENPSLESHTIFAEEALGERHPLVGPQRVKLHDSIWHGLLVHTREYTRIYLIWAFEMLWLLFLSMVMTTEMWGSCPFELGLAPACVYCYSLPFVLWSFVLTIVWFLNLYLFVLLVSRGFSITVAKFGRCVKDNKDRGIPKNALLTFWYMNIILVCVEIAGIAILALSSQCNSVGSAYEGRSRSPMMFWSVVCSVVCVPILYGLGRFKDVNHQLSEYF</sequence>
<feature type="transmembrane region" description="Helical" evidence="1">
    <location>
        <begin position="205"/>
        <end position="223"/>
    </location>
</feature>
<name>A0A7S1B0S3_NOCSC</name>
<proteinExistence type="predicted"/>
<evidence type="ECO:0000313" key="2">
    <source>
        <dbReference type="EMBL" id="CAD8871343.1"/>
    </source>
</evidence>
<keyword evidence="1" id="KW-0812">Transmembrane</keyword>
<accession>A0A7S1B0S3</accession>
<gene>
    <name evidence="2" type="ORF">NSCI0253_LOCUS45700</name>
</gene>
<feature type="transmembrane region" description="Helical" evidence="1">
    <location>
        <begin position="112"/>
        <end position="134"/>
    </location>
</feature>
<keyword evidence="1" id="KW-0472">Membrane</keyword>
<dbReference type="AlphaFoldDB" id="A0A7S1B0S3"/>
<dbReference type="EMBL" id="HBFQ01064445">
    <property type="protein sequence ID" value="CAD8871343.1"/>
    <property type="molecule type" value="Transcribed_RNA"/>
</dbReference>
<feature type="transmembrane region" description="Helical" evidence="1">
    <location>
        <begin position="69"/>
        <end position="92"/>
    </location>
</feature>
<feature type="transmembrane region" description="Helical" evidence="1">
    <location>
        <begin position="165"/>
        <end position="185"/>
    </location>
</feature>
<organism evidence="2">
    <name type="scientific">Noctiluca scintillans</name>
    <name type="common">Sea sparkle</name>
    <name type="synonym">Red tide dinoflagellate</name>
    <dbReference type="NCBI Taxonomy" id="2966"/>
    <lineage>
        <taxon>Eukaryota</taxon>
        <taxon>Sar</taxon>
        <taxon>Alveolata</taxon>
        <taxon>Dinophyceae</taxon>
        <taxon>Noctilucales</taxon>
        <taxon>Noctilucaceae</taxon>
        <taxon>Noctiluca</taxon>
    </lineage>
</organism>
<reference evidence="2" key="1">
    <citation type="submission" date="2021-01" db="EMBL/GenBank/DDBJ databases">
        <authorList>
            <person name="Corre E."/>
            <person name="Pelletier E."/>
            <person name="Niang G."/>
            <person name="Scheremetjew M."/>
            <person name="Finn R."/>
            <person name="Kale V."/>
            <person name="Holt S."/>
            <person name="Cochrane G."/>
            <person name="Meng A."/>
            <person name="Brown T."/>
            <person name="Cohen L."/>
        </authorList>
    </citation>
    <scope>NUCLEOTIDE SEQUENCE</scope>
</reference>